<accession>A0A818U0S8</accession>
<proteinExistence type="predicted"/>
<organism evidence="1 2">
    <name type="scientific">Rotaria socialis</name>
    <dbReference type="NCBI Taxonomy" id="392032"/>
    <lineage>
        <taxon>Eukaryota</taxon>
        <taxon>Metazoa</taxon>
        <taxon>Spiralia</taxon>
        <taxon>Gnathifera</taxon>
        <taxon>Rotifera</taxon>
        <taxon>Eurotatoria</taxon>
        <taxon>Bdelloidea</taxon>
        <taxon>Philodinida</taxon>
        <taxon>Philodinidae</taxon>
        <taxon>Rotaria</taxon>
    </lineage>
</organism>
<protein>
    <submittedName>
        <fullName evidence="1">Uncharacterized protein</fullName>
    </submittedName>
</protein>
<dbReference type="EMBL" id="CAJNYT010004791">
    <property type="protein sequence ID" value="CAF3691277.1"/>
    <property type="molecule type" value="Genomic_DNA"/>
</dbReference>
<evidence type="ECO:0000313" key="1">
    <source>
        <dbReference type="EMBL" id="CAF3691277.1"/>
    </source>
</evidence>
<comment type="caution">
    <text evidence="1">The sequence shown here is derived from an EMBL/GenBank/DDBJ whole genome shotgun (WGS) entry which is preliminary data.</text>
</comment>
<dbReference type="AlphaFoldDB" id="A0A818U0S8"/>
<dbReference type="Proteomes" id="UP000663872">
    <property type="component" value="Unassembled WGS sequence"/>
</dbReference>
<evidence type="ECO:0000313" key="2">
    <source>
        <dbReference type="Proteomes" id="UP000663872"/>
    </source>
</evidence>
<sequence>MAGGLRWVGLGLTPGSPNPTKFKLFGFGSCLVFTHNNWTLSDEVIEIINSNAFYLNHVRWNIQRVQPSDVARSVVDTEDSINIELEQGRLLIPKPHTNNLATQETLEQQIIMNNNDADVLTQVLPRSTCSKRKTEMNANVHERQI</sequence>
<reference evidence="1" key="1">
    <citation type="submission" date="2021-02" db="EMBL/GenBank/DDBJ databases">
        <authorList>
            <person name="Nowell W R."/>
        </authorList>
    </citation>
    <scope>NUCLEOTIDE SEQUENCE</scope>
</reference>
<name>A0A818U0S8_9BILA</name>
<gene>
    <name evidence="1" type="ORF">GRG538_LOCUS27704</name>
</gene>